<keyword evidence="2" id="KW-0238">DNA-binding</keyword>
<dbReference type="Pfam" id="PF12833">
    <property type="entry name" value="HTH_18"/>
    <property type="match status" value="1"/>
</dbReference>
<dbReference type="InterPro" id="IPR018060">
    <property type="entry name" value="HTH_AraC"/>
</dbReference>
<reference evidence="6" key="1">
    <citation type="submission" date="2017-04" db="EMBL/GenBank/DDBJ databases">
        <authorList>
            <person name="Varghese N."/>
            <person name="Submissions S."/>
        </authorList>
    </citation>
    <scope>NUCLEOTIDE SEQUENCE [LARGE SCALE GENOMIC DNA]</scope>
    <source>
        <strain evidence="6">Ballard 720</strain>
    </source>
</reference>
<gene>
    <name evidence="5" type="ORF">SAMN06295900_11686</name>
</gene>
<dbReference type="PROSITE" id="PS00041">
    <property type="entry name" value="HTH_ARAC_FAMILY_1"/>
    <property type="match status" value="1"/>
</dbReference>
<evidence type="ECO:0000256" key="3">
    <source>
        <dbReference type="ARBA" id="ARBA00023163"/>
    </source>
</evidence>
<protein>
    <submittedName>
        <fullName evidence="5">Transcriptional regulator, AraC family</fullName>
    </submittedName>
</protein>
<accession>A0A1X7GJG8</accession>
<dbReference type="GeneID" id="95552071"/>
<dbReference type="PANTHER" id="PTHR46796:SF14">
    <property type="entry name" value="TRANSCRIPTIONAL REGULATORY PROTEIN"/>
    <property type="match status" value="1"/>
</dbReference>
<sequence length="319" mass="35089">MISTVVPLLDPAADVAAPRRVSVIDAEEQWRCPAPHRSSRESRFGGVTVSRWTLHDMGPLEVSHPGNASDHCIALNLKCASLTFSHAGRRIVEGRVLAGVVQVTAPGMPVTAVFESAVDAMHLFVSQDVLGECYEDVFHRPHAGDIVLGNPNLIRDPALERLGQALAVSQTSDAALGKVFTESVSLAIVSRLVGRHFTEQAADTREPAALPPWRMKRVIEYIDAHLSESIGLADIARSAGLTRMHFAAQFRRATGVRPHEYLLRRRIEHAQHLLRTSKQSVIDVALSSGFRSQAHFTTVFKRFVGQTPFCWRSSVNEAR</sequence>
<evidence type="ECO:0000256" key="2">
    <source>
        <dbReference type="ARBA" id="ARBA00023125"/>
    </source>
</evidence>
<proteinExistence type="predicted"/>
<dbReference type="GO" id="GO:0043565">
    <property type="term" value="F:sequence-specific DNA binding"/>
    <property type="evidence" value="ECO:0007669"/>
    <property type="project" value="InterPro"/>
</dbReference>
<keyword evidence="6" id="KW-1185">Reference proteome</keyword>
<dbReference type="PROSITE" id="PS01124">
    <property type="entry name" value="HTH_ARAC_FAMILY_2"/>
    <property type="match status" value="1"/>
</dbReference>
<keyword evidence="3" id="KW-0804">Transcription</keyword>
<dbReference type="AlphaFoldDB" id="A0A1X7GJG8"/>
<dbReference type="Gene3D" id="1.10.10.60">
    <property type="entry name" value="Homeodomain-like"/>
    <property type="match status" value="2"/>
</dbReference>
<feature type="domain" description="HTH araC/xylS-type" evidence="4">
    <location>
        <begin position="216"/>
        <end position="314"/>
    </location>
</feature>
<dbReference type="GO" id="GO:0003700">
    <property type="term" value="F:DNA-binding transcription factor activity"/>
    <property type="evidence" value="ECO:0007669"/>
    <property type="project" value="InterPro"/>
</dbReference>
<dbReference type="InterPro" id="IPR018062">
    <property type="entry name" value="HTH_AraC-typ_CS"/>
</dbReference>
<evidence type="ECO:0000313" key="5">
    <source>
        <dbReference type="EMBL" id="SMF70669.1"/>
    </source>
</evidence>
<dbReference type="STRING" id="28094.SAMN06295900_11686"/>
<dbReference type="InterPro" id="IPR009057">
    <property type="entry name" value="Homeodomain-like_sf"/>
</dbReference>
<evidence type="ECO:0000256" key="1">
    <source>
        <dbReference type="ARBA" id="ARBA00023015"/>
    </source>
</evidence>
<dbReference type="SUPFAM" id="SSF46689">
    <property type="entry name" value="Homeodomain-like"/>
    <property type="match status" value="2"/>
</dbReference>
<dbReference type="PANTHER" id="PTHR46796">
    <property type="entry name" value="HTH-TYPE TRANSCRIPTIONAL ACTIVATOR RHAS-RELATED"/>
    <property type="match status" value="1"/>
</dbReference>
<dbReference type="SMART" id="SM00342">
    <property type="entry name" value="HTH_ARAC"/>
    <property type="match status" value="1"/>
</dbReference>
<evidence type="ECO:0000259" key="4">
    <source>
        <dbReference type="PROSITE" id="PS01124"/>
    </source>
</evidence>
<name>A0A1X7GJG8_TRICW</name>
<dbReference type="Proteomes" id="UP000192911">
    <property type="component" value="Unassembled WGS sequence"/>
</dbReference>
<dbReference type="EMBL" id="FXAH01000016">
    <property type="protein sequence ID" value="SMF70669.1"/>
    <property type="molecule type" value="Genomic_DNA"/>
</dbReference>
<organism evidence="5 6">
    <name type="scientific">Trinickia caryophylli</name>
    <name type="common">Paraburkholderia caryophylli</name>
    <dbReference type="NCBI Taxonomy" id="28094"/>
    <lineage>
        <taxon>Bacteria</taxon>
        <taxon>Pseudomonadati</taxon>
        <taxon>Pseudomonadota</taxon>
        <taxon>Betaproteobacteria</taxon>
        <taxon>Burkholderiales</taxon>
        <taxon>Burkholderiaceae</taxon>
        <taxon>Trinickia</taxon>
    </lineage>
</organism>
<evidence type="ECO:0000313" key="6">
    <source>
        <dbReference type="Proteomes" id="UP000192911"/>
    </source>
</evidence>
<keyword evidence="1" id="KW-0805">Transcription regulation</keyword>
<dbReference type="OrthoDB" id="9816344at2"/>
<dbReference type="InterPro" id="IPR050204">
    <property type="entry name" value="AraC_XylS_family_regulators"/>
</dbReference>
<dbReference type="RefSeq" id="WP_085229835.1">
    <property type="nucleotide sequence ID" value="NZ_BSQD01000014.1"/>
</dbReference>